<feature type="compositionally biased region" description="Basic residues" evidence="1">
    <location>
        <begin position="204"/>
        <end position="214"/>
    </location>
</feature>
<reference evidence="3" key="1">
    <citation type="journal article" date="2023" name="Science">
        <title>Elucidation of the pathway for biosynthesis of saponin adjuvants from the soapbark tree.</title>
        <authorList>
            <person name="Reed J."/>
            <person name="Orme A."/>
            <person name="El-Demerdash A."/>
            <person name="Owen C."/>
            <person name="Martin L.B.B."/>
            <person name="Misra R.C."/>
            <person name="Kikuchi S."/>
            <person name="Rejzek M."/>
            <person name="Martin A.C."/>
            <person name="Harkess A."/>
            <person name="Leebens-Mack J."/>
            <person name="Louveau T."/>
            <person name="Stephenson M.J."/>
            <person name="Osbourn A."/>
        </authorList>
    </citation>
    <scope>NUCLEOTIDE SEQUENCE</scope>
    <source>
        <strain evidence="3">S10</strain>
    </source>
</reference>
<feature type="compositionally biased region" description="Polar residues" evidence="1">
    <location>
        <begin position="294"/>
        <end position="304"/>
    </location>
</feature>
<dbReference type="AlphaFoldDB" id="A0AAD7L8W1"/>
<dbReference type="EMBL" id="JARAOO010000010">
    <property type="protein sequence ID" value="KAJ7952885.1"/>
    <property type="molecule type" value="Genomic_DNA"/>
</dbReference>
<dbReference type="InterPro" id="IPR039877">
    <property type="entry name" value="TMEM131-like"/>
</dbReference>
<protein>
    <submittedName>
        <fullName evidence="3">Transmembrane protein</fullName>
    </submittedName>
</protein>
<keyword evidence="2" id="KW-0472">Membrane</keyword>
<feature type="compositionally biased region" description="Polar residues" evidence="1">
    <location>
        <begin position="178"/>
        <end position="198"/>
    </location>
</feature>
<dbReference type="KEGG" id="qsa:O6P43_024655"/>
<gene>
    <name evidence="3" type="ORF">O6P43_024655</name>
</gene>
<evidence type="ECO:0000256" key="1">
    <source>
        <dbReference type="SAM" id="MobiDB-lite"/>
    </source>
</evidence>
<comment type="caution">
    <text evidence="3">The sequence shown here is derived from an EMBL/GenBank/DDBJ whole genome shotgun (WGS) entry which is preliminary data.</text>
</comment>
<feature type="transmembrane region" description="Helical" evidence="2">
    <location>
        <begin position="57"/>
        <end position="78"/>
    </location>
</feature>
<organism evidence="3 4">
    <name type="scientific">Quillaja saponaria</name>
    <name type="common">Soap bark tree</name>
    <dbReference type="NCBI Taxonomy" id="32244"/>
    <lineage>
        <taxon>Eukaryota</taxon>
        <taxon>Viridiplantae</taxon>
        <taxon>Streptophyta</taxon>
        <taxon>Embryophyta</taxon>
        <taxon>Tracheophyta</taxon>
        <taxon>Spermatophyta</taxon>
        <taxon>Magnoliopsida</taxon>
        <taxon>eudicotyledons</taxon>
        <taxon>Gunneridae</taxon>
        <taxon>Pentapetalae</taxon>
        <taxon>rosids</taxon>
        <taxon>fabids</taxon>
        <taxon>Fabales</taxon>
        <taxon>Quillajaceae</taxon>
        <taxon>Quillaja</taxon>
    </lineage>
</organism>
<keyword evidence="4" id="KW-1185">Reference proteome</keyword>
<sequence length="361" mass="39379">MKLLISYQNDFSTAMVQRDLELALATGILVIPMKASLPLYVLSNCKKSVFWMQMKKFSVVFLLVASLMCLVFCCIFPQTLAFGSLECLWDSHKGLIYTTIRLAGKTSHVHHNHRNRKLSVSSGMDSLFCSAGDHKTSMKQPSSGGVCGQGMSQHGMPALENLRQTNDLLDTPKERKLTSVTVGSSDTLEASQHGNLTVKTGKEKGRRRRKRKGPGAKITGLFEVSSSQSGNSTPSSPLSPVTSVTSKRIWPMSPDVEQSIESGNPFTQVKGKASVLASKTNMLKPEVPVKHSSNKLFSPSQEQDSAPKKTNKPVLMPSATFPSAGRPVPNILSFVPLFSVNIYNCSTCPCSWLQTLQPKIS</sequence>
<evidence type="ECO:0000313" key="3">
    <source>
        <dbReference type="EMBL" id="KAJ7952885.1"/>
    </source>
</evidence>
<feature type="region of interest" description="Disordered" evidence="1">
    <location>
        <begin position="178"/>
        <end position="245"/>
    </location>
</feature>
<dbReference type="PANTHER" id="PTHR22050:SF0">
    <property type="entry name" value="TRANSMEMBRANE PROTEIN 131 HOMOLOG"/>
    <property type="match status" value="1"/>
</dbReference>
<keyword evidence="2 3" id="KW-0812">Transmembrane</keyword>
<evidence type="ECO:0000313" key="4">
    <source>
        <dbReference type="Proteomes" id="UP001163823"/>
    </source>
</evidence>
<accession>A0AAD7L8W1</accession>
<name>A0AAD7L8W1_QUISA</name>
<keyword evidence="2" id="KW-1133">Transmembrane helix</keyword>
<dbReference type="GO" id="GO:0016020">
    <property type="term" value="C:membrane"/>
    <property type="evidence" value="ECO:0007669"/>
    <property type="project" value="TreeGrafter"/>
</dbReference>
<feature type="compositionally biased region" description="Low complexity" evidence="1">
    <location>
        <begin position="225"/>
        <end position="245"/>
    </location>
</feature>
<dbReference type="Proteomes" id="UP001163823">
    <property type="component" value="Chromosome 10"/>
</dbReference>
<evidence type="ECO:0000256" key="2">
    <source>
        <dbReference type="SAM" id="Phobius"/>
    </source>
</evidence>
<feature type="transmembrane region" description="Helical" evidence="2">
    <location>
        <begin position="22"/>
        <end position="45"/>
    </location>
</feature>
<feature type="region of interest" description="Disordered" evidence="1">
    <location>
        <begin position="286"/>
        <end position="320"/>
    </location>
</feature>
<proteinExistence type="predicted"/>
<dbReference type="PANTHER" id="PTHR22050">
    <property type="entry name" value="RW1 PROTEIN HOMOLOG"/>
    <property type="match status" value="1"/>
</dbReference>